<dbReference type="RefSeq" id="WP_189171869.1">
    <property type="nucleotide sequence ID" value="NZ_BMQB01000011.1"/>
</dbReference>
<dbReference type="InterPro" id="IPR019545">
    <property type="entry name" value="DM13_domain"/>
</dbReference>
<name>A0A8J3BGC5_9ACTN</name>
<keyword evidence="1" id="KW-1133">Transmembrane helix</keyword>
<feature type="domain" description="DM13" evidence="2">
    <location>
        <begin position="64"/>
        <end position="172"/>
    </location>
</feature>
<gene>
    <name evidence="3" type="ORF">GCM10010123_41390</name>
</gene>
<accession>A0A8J3BGC5</accession>
<comment type="caution">
    <text evidence="3">The sequence shown here is derived from an EMBL/GenBank/DDBJ whole genome shotgun (WGS) entry which is preliminary data.</text>
</comment>
<organism evidence="3 4">
    <name type="scientific">Pilimelia anulata</name>
    <dbReference type="NCBI Taxonomy" id="53371"/>
    <lineage>
        <taxon>Bacteria</taxon>
        <taxon>Bacillati</taxon>
        <taxon>Actinomycetota</taxon>
        <taxon>Actinomycetes</taxon>
        <taxon>Micromonosporales</taxon>
        <taxon>Micromonosporaceae</taxon>
        <taxon>Pilimelia</taxon>
    </lineage>
</organism>
<evidence type="ECO:0000256" key="1">
    <source>
        <dbReference type="SAM" id="Phobius"/>
    </source>
</evidence>
<proteinExistence type="predicted"/>
<protein>
    <recommendedName>
        <fullName evidence="2">DM13 domain-containing protein</fullName>
    </recommendedName>
</protein>
<dbReference type="Proteomes" id="UP000649739">
    <property type="component" value="Unassembled WGS sequence"/>
</dbReference>
<sequence>MVRLRAVVVVPVVVATAAAAAFGLYWFEPWRLVTDTEVREALPSVAATGSPGPAATGNHLLATGTFVSHEHGTSGGVRAVRLADGRRQLLLVGLRTSDGPDLRVWLTDRPVLPGVAGWRVFDDGRRLELGPLKGNRGDQVYPIPESADLGALTSVTIWCRRFAVSFGAAALTPTGVG</sequence>
<evidence type="ECO:0000313" key="4">
    <source>
        <dbReference type="Proteomes" id="UP000649739"/>
    </source>
</evidence>
<evidence type="ECO:0000313" key="3">
    <source>
        <dbReference type="EMBL" id="GGK07265.1"/>
    </source>
</evidence>
<reference evidence="3" key="1">
    <citation type="journal article" date="2014" name="Int. J. Syst. Evol. Microbiol.">
        <title>Complete genome sequence of Corynebacterium casei LMG S-19264T (=DSM 44701T), isolated from a smear-ripened cheese.</title>
        <authorList>
            <consortium name="US DOE Joint Genome Institute (JGI-PGF)"/>
            <person name="Walter F."/>
            <person name="Albersmeier A."/>
            <person name="Kalinowski J."/>
            <person name="Ruckert C."/>
        </authorList>
    </citation>
    <scope>NUCLEOTIDE SEQUENCE</scope>
    <source>
        <strain evidence="3">JCM 3090</strain>
    </source>
</reference>
<dbReference type="EMBL" id="BMQB01000011">
    <property type="protein sequence ID" value="GGK07265.1"/>
    <property type="molecule type" value="Genomic_DNA"/>
</dbReference>
<keyword evidence="4" id="KW-1185">Reference proteome</keyword>
<dbReference type="AlphaFoldDB" id="A0A8J3BGC5"/>
<dbReference type="Pfam" id="PF10517">
    <property type="entry name" value="DM13"/>
    <property type="match status" value="1"/>
</dbReference>
<feature type="transmembrane region" description="Helical" evidence="1">
    <location>
        <begin position="6"/>
        <end position="27"/>
    </location>
</feature>
<evidence type="ECO:0000259" key="2">
    <source>
        <dbReference type="PROSITE" id="PS51549"/>
    </source>
</evidence>
<keyword evidence="1" id="KW-0472">Membrane</keyword>
<dbReference type="PROSITE" id="PS51549">
    <property type="entry name" value="DM13"/>
    <property type="match status" value="1"/>
</dbReference>
<keyword evidence="1" id="KW-0812">Transmembrane</keyword>
<reference evidence="3" key="2">
    <citation type="submission" date="2020-09" db="EMBL/GenBank/DDBJ databases">
        <authorList>
            <person name="Sun Q."/>
            <person name="Ohkuma M."/>
        </authorList>
    </citation>
    <scope>NUCLEOTIDE SEQUENCE</scope>
    <source>
        <strain evidence="3">JCM 3090</strain>
    </source>
</reference>